<dbReference type="InterPro" id="IPR001466">
    <property type="entry name" value="Beta-lactam-related"/>
</dbReference>
<feature type="chain" id="PRO_5004716301" description="Beta-lactamase-related domain-containing protein" evidence="1">
    <location>
        <begin position="21"/>
        <end position="579"/>
    </location>
</feature>
<keyword evidence="1" id="KW-0732">Signal</keyword>
<dbReference type="Pfam" id="PF00144">
    <property type="entry name" value="Beta-lactamase"/>
    <property type="match status" value="1"/>
</dbReference>
<protein>
    <recommendedName>
        <fullName evidence="2">Beta-lactamase-related domain-containing protein</fullName>
    </recommendedName>
</protein>
<keyword evidence="4" id="KW-1185">Reference proteome</keyword>
<dbReference type="Gene3D" id="3.40.710.10">
    <property type="entry name" value="DD-peptidase/beta-lactamase superfamily"/>
    <property type="match status" value="1"/>
</dbReference>
<gene>
    <name evidence="3" type="ORF">LOTGIDRAFT_160712</name>
</gene>
<sequence>MDINCIFMLVLGTFIIGVRSRLSQPEAIRMDQFMTEVMRCARIPAASLALVSNGEVAYTNGYGTANQNTNIKTGSDTAFCLGAGTQTFTATLLAKLLANQKNYTWETPITEILGIWVRFQDTHRTKNINLKDILAMRTGYGNLDIIPIARAMGRYRLISNIRFTPEIANFREKFIQSDLLFVLVEEVIRDIGDDTFEKLLRKHVLEPIGITRPLFLSLEERLTNDFAGPVMSYNRNPYSIPFSALKGFEVIGAGTALCLSANDMAKWLLFNLEDGLNTDGREVMDKKILGQLFEPWMFRTEDAGPRSRGFEQPDIQVSYTKDSNTLGWIKGHYRGYPTFTQGGDLPGYESQYSIIPGRAVGVHTAIVGDNSLKAYAAKSLINIFALDMLIHGAPWFNARSVCKIMDDMTEHLTKLENATPSPTVHKSAEPQRPLDSYIGEFRHLALGDLRILRNESEFLHLKYGSYGNFIMHPTFTKDVFILESVPGSMWYFTHMDIFRTKGPCLAIFNSSFTEDKIESVYIPNFDTHTKTVFTRNLVIPEPQEEINVCGTGCKLFTPQSAWSIILMIFLAFNFRIYSV</sequence>
<dbReference type="PANTHER" id="PTHR46825:SF15">
    <property type="entry name" value="BETA-LACTAMASE-RELATED DOMAIN-CONTAINING PROTEIN"/>
    <property type="match status" value="1"/>
</dbReference>
<dbReference type="STRING" id="225164.V3ZU11"/>
<dbReference type="HOGENOM" id="CLU_020027_14_3_1"/>
<dbReference type="SUPFAM" id="SSF56601">
    <property type="entry name" value="beta-lactamase/transpeptidase-like"/>
    <property type="match status" value="1"/>
</dbReference>
<organism evidence="3 4">
    <name type="scientific">Lottia gigantea</name>
    <name type="common">Giant owl limpet</name>
    <dbReference type="NCBI Taxonomy" id="225164"/>
    <lineage>
        <taxon>Eukaryota</taxon>
        <taxon>Metazoa</taxon>
        <taxon>Spiralia</taxon>
        <taxon>Lophotrochozoa</taxon>
        <taxon>Mollusca</taxon>
        <taxon>Gastropoda</taxon>
        <taxon>Patellogastropoda</taxon>
        <taxon>Lottioidea</taxon>
        <taxon>Lottiidae</taxon>
        <taxon>Lottia</taxon>
    </lineage>
</organism>
<proteinExistence type="predicted"/>
<accession>V3ZU11</accession>
<dbReference type="Proteomes" id="UP000030746">
    <property type="component" value="Unassembled WGS sequence"/>
</dbReference>
<dbReference type="PANTHER" id="PTHR46825">
    <property type="entry name" value="D-ALANYL-D-ALANINE-CARBOXYPEPTIDASE/ENDOPEPTIDASE AMPH"/>
    <property type="match status" value="1"/>
</dbReference>
<dbReference type="KEGG" id="lgi:LOTGIDRAFT_160712"/>
<feature type="domain" description="Beta-lactamase-related" evidence="2">
    <location>
        <begin position="31"/>
        <end position="362"/>
    </location>
</feature>
<feature type="signal peptide" evidence="1">
    <location>
        <begin position="1"/>
        <end position="20"/>
    </location>
</feature>
<dbReference type="InterPro" id="IPR050491">
    <property type="entry name" value="AmpC-like"/>
</dbReference>
<dbReference type="Gene3D" id="2.40.128.600">
    <property type="match status" value="1"/>
</dbReference>
<dbReference type="OrthoDB" id="5946976at2759"/>
<dbReference type="GeneID" id="20238480"/>
<evidence type="ECO:0000256" key="1">
    <source>
        <dbReference type="SAM" id="SignalP"/>
    </source>
</evidence>
<reference evidence="3 4" key="1">
    <citation type="journal article" date="2013" name="Nature">
        <title>Insights into bilaterian evolution from three spiralian genomes.</title>
        <authorList>
            <person name="Simakov O."/>
            <person name="Marletaz F."/>
            <person name="Cho S.J."/>
            <person name="Edsinger-Gonzales E."/>
            <person name="Havlak P."/>
            <person name="Hellsten U."/>
            <person name="Kuo D.H."/>
            <person name="Larsson T."/>
            <person name="Lv J."/>
            <person name="Arendt D."/>
            <person name="Savage R."/>
            <person name="Osoegawa K."/>
            <person name="de Jong P."/>
            <person name="Grimwood J."/>
            <person name="Chapman J.A."/>
            <person name="Shapiro H."/>
            <person name="Aerts A."/>
            <person name="Otillar R.P."/>
            <person name="Terry A.Y."/>
            <person name="Boore J.L."/>
            <person name="Grigoriev I.V."/>
            <person name="Lindberg D.R."/>
            <person name="Seaver E.C."/>
            <person name="Weisblat D.A."/>
            <person name="Putnam N.H."/>
            <person name="Rokhsar D.S."/>
        </authorList>
    </citation>
    <scope>NUCLEOTIDE SEQUENCE [LARGE SCALE GENOMIC DNA]</scope>
</reference>
<evidence type="ECO:0000313" key="4">
    <source>
        <dbReference type="Proteomes" id="UP000030746"/>
    </source>
</evidence>
<dbReference type="RefSeq" id="XP_009054165.1">
    <property type="nucleotide sequence ID" value="XM_009055917.1"/>
</dbReference>
<dbReference type="EMBL" id="KB201701">
    <property type="protein sequence ID" value="ESO94958.1"/>
    <property type="molecule type" value="Genomic_DNA"/>
</dbReference>
<dbReference type="InterPro" id="IPR012338">
    <property type="entry name" value="Beta-lactam/transpept-like"/>
</dbReference>
<evidence type="ECO:0000259" key="2">
    <source>
        <dbReference type="Pfam" id="PF00144"/>
    </source>
</evidence>
<dbReference type="OMA" id="PLWYSTN"/>
<dbReference type="CTD" id="20238480"/>
<evidence type="ECO:0000313" key="3">
    <source>
        <dbReference type="EMBL" id="ESO94958.1"/>
    </source>
</evidence>
<dbReference type="AlphaFoldDB" id="V3ZU11"/>
<name>V3ZU11_LOTGI</name>